<gene>
    <name evidence="2" type="ORF">SKAU_G00361410</name>
</gene>
<name>A0A9Q1EIG7_SYNKA</name>
<feature type="region of interest" description="Disordered" evidence="1">
    <location>
        <begin position="1"/>
        <end position="26"/>
    </location>
</feature>
<dbReference type="AlphaFoldDB" id="A0A9Q1EIG7"/>
<comment type="caution">
    <text evidence="2">The sequence shown here is derived from an EMBL/GenBank/DDBJ whole genome shotgun (WGS) entry which is preliminary data.</text>
</comment>
<dbReference type="Proteomes" id="UP001152622">
    <property type="component" value="Chromosome 17"/>
</dbReference>
<evidence type="ECO:0000256" key="1">
    <source>
        <dbReference type="SAM" id="MobiDB-lite"/>
    </source>
</evidence>
<evidence type="ECO:0000313" key="2">
    <source>
        <dbReference type="EMBL" id="KAJ8339355.1"/>
    </source>
</evidence>
<proteinExistence type="predicted"/>
<accession>A0A9Q1EIG7</accession>
<organism evidence="2 3">
    <name type="scientific">Synaphobranchus kaupii</name>
    <name type="common">Kaup's arrowtooth eel</name>
    <dbReference type="NCBI Taxonomy" id="118154"/>
    <lineage>
        <taxon>Eukaryota</taxon>
        <taxon>Metazoa</taxon>
        <taxon>Chordata</taxon>
        <taxon>Craniata</taxon>
        <taxon>Vertebrata</taxon>
        <taxon>Euteleostomi</taxon>
        <taxon>Actinopterygii</taxon>
        <taxon>Neopterygii</taxon>
        <taxon>Teleostei</taxon>
        <taxon>Anguilliformes</taxon>
        <taxon>Synaphobranchidae</taxon>
        <taxon>Synaphobranchus</taxon>
    </lineage>
</organism>
<sequence length="114" mass="12236">MQRRVIASPPPLTRSSHRINPRPLWLPARSRAGPGVSNFAPVERSLATPYGQWPPSYMLSPEAPGTVIERKFAPLSSKGLFCLGILLSPSAKRGFPPTAAYVTRGSDGTPSPAE</sequence>
<reference evidence="2" key="1">
    <citation type="journal article" date="2023" name="Science">
        <title>Genome structures resolve the early diversification of teleost fishes.</title>
        <authorList>
            <person name="Parey E."/>
            <person name="Louis A."/>
            <person name="Montfort J."/>
            <person name="Bouchez O."/>
            <person name="Roques C."/>
            <person name="Iampietro C."/>
            <person name="Lluch J."/>
            <person name="Castinel A."/>
            <person name="Donnadieu C."/>
            <person name="Desvignes T."/>
            <person name="Floi Bucao C."/>
            <person name="Jouanno E."/>
            <person name="Wen M."/>
            <person name="Mejri S."/>
            <person name="Dirks R."/>
            <person name="Jansen H."/>
            <person name="Henkel C."/>
            <person name="Chen W.J."/>
            <person name="Zahm M."/>
            <person name="Cabau C."/>
            <person name="Klopp C."/>
            <person name="Thompson A.W."/>
            <person name="Robinson-Rechavi M."/>
            <person name="Braasch I."/>
            <person name="Lecointre G."/>
            <person name="Bobe J."/>
            <person name="Postlethwait J.H."/>
            <person name="Berthelot C."/>
            <person name="Roest Crollius H."/>
            <person name="Guiguen Y."/>
        </authorList>
    </citation>
    <scope>NUCLEOTIDE SEQUENCE</scope>
    <source>
        <strain evidence="2">WJC10195</strain>
    </source>
</reference>
<protein>
    <submittedName>
        <fullName evidence="2">Uncharacterized protein</fullName>
    </submittedName>
</protein>
<evidence type="ECO:0000313" key="3">
    <source>
        <dbReference type="Proteomes" id="UP001152622"/>
    </source>
</evidence>
<dbReference type="EMBL" id="JAINUF010000017">
    <property type="protein sequence ID" value="KAJ8339355.1"/>
    <property type="molecule type" value="Genomic_DNA"/>
</dbReference>
<keyword evidence="3" id="KW-1185">Reference proteome</keyword>